<evidence type="ECO:0000313" key="7">
    <source>
        <dbReference type="Proteomes" id="UP000069135"/>
    </source>
</evidence>
<name>A0A0S1SJK4_9BACT</name>
<evidence type="ECO:0000256" key="4">
    <source>
        <dbReference type="ARBA" id="ARBA00022842"/>
    </source>
</evidence>
<dbReference type="PRINTS" id="PR00377">
    <property type="entry name" value="IMPHPHTASES"/>
</dbReference>
<dbReference type="GO" id="GO:0006020">
    <property type="term" value="P:inositol metabolic process"/>
    <property type="evidence" value="ECO:0007669"/>
    <property type="project" value="TreeGrafter"/>
</dbReference>
<feature type="binding site" evidence="5">
    <location>
        <position position="95"/>
    </location>
    <ligand>
        <name>Mg(2+)</name>
        <dbReference type="ChEBI" id="CHEBI:18420"/>
        <label>1</label>
        <note>catalytic</note>
    </ligand>
</feature>
<feature type="binding site" evidence="5">
    <location>
        <position position="73"/>
    </location>
    <ligand>
        <name>Mg(2+)</name>
        <dbReference type="ChEBI" id="CHEBI:18420"/>
        <label>1</label>
        <note>catalytic</note>
    </ligand>
</feature>
<accession>A0A0S1SVH9</accession>
<reference evidence="7" key="1">
    <citation type="submission" date="2015-10" db="EMBL/GenBank/DDBJ databases">
        <title>Analysis of five complete genome sequences for members of the class Peribacteria in the recently recognized Peregrinibacteria bacterial phylum.</title>
        <authorList>
            <person name="Anantharaman K."/>
            <person name="Brown C.T."/>
            <person name="Burstein D."/>
            <person name="Castelle C.J."/>
            <person name="Probst A.J."/>
            <person name="Thomas B.C."/>
            <person name="Williams K.H."/>
            <person name="Banfield J.F."/>
        </authorList>
    </citation>
    <scope>NUCLEOTIDE SEQUENCE [LARGE SCALE GENOMIC DNA]</scope>
</reference>
<dbReference type="GO" id="GO:0008934">
    <property type="term" value="F:inositol monophosphate 1-phosphatase activity"/>
    <property type="evidence" value="ECO:0007669"/>
    <property type="project" value="TreeGrafter"/>
</dbReference>
<feature type="binding site" evidence="5">
    <location>
        <position position="92"/>
    </location>
    <ligand>
        <name>Mg(2+)</name>
        <dbReference type="ChEBI" id="CHEBI:18420"/>
        <label>1</label>
        <note>catalytic</note>
    </ligand>
</feature>
<keyword evidence="2 5" id="KW-0479">Metal-binding</keyword>
<gene>
    <name evidence="6" type="ORF">PeribacterD1_0681</name>
</gene>
<feature type="binding site" evidence="5">
    <location>
        <position position="94"/>
    </location>
    <ligand>
        <name>Mg(2+)</name>
        <dbReference type="ChEBI" id="CHEBI:18420"/>
        <label>1</label>
        <note>catalytic</note>
    </ligand>
</feature>
<dbReference type="Gene3D" id="3.30.540.10">
    <property type="entry name" value="Fructose-1,6-Bisphosphatase, subunit A, domain 1"/>
    <property type="match status" value="1"/>
</dbReference>
<organism evidence="6 7">
    <name type="scientific">Candidatus Peribacter riflensis</name>
    <dbReference type="NCBI Taxonomy" id="1735162"/>
    <lineage>
        <taxon>Bacteria</taxon>
        <taxon>Candidatus Peregrinibacteriota</taxon>
        <taxon>Candidatus Peribacteria</taxon>
        <taxon>Candidatus Peribacterales</taxon>
        <taxon>Candidatus Peribacteraceae</taxon>
        <taxon>Candidatus Peribacter</taxon>
    </lineage>
</organism>
<accession>A0A0S1SJK4</accession>
<dbReference type="Gene3D" id="3.40.190.80">
    <property type="match status" value="1"/>
</dbReference>
<dbReference type="GO" id="GO:0046872">
    <property type="term" value="F:metal ion binding"/>
    <property type="evidence" value="ECO:0007669"/>
    <property type="project" value="UniProtKB-KW"/>
</dbReference>
<comment type="cofactor">
    <cofactor evidence="1 5">
        <name>Mg(2+)</name>
        <dbReference type="ChEBI" id="CHEBI:18420"/>
    </cofactor>
</comment>
<dbReference type="EMBL" id="CP013065">
    <property type="protein sequence ID" value="ALM13355.1"/>
    <property type="molecule type" value="Genomic_DNA"/>
</dbReference>
<dbReference type="InterPro" id="IPR020583">
    <property type="entry name" value="Inositol_monoP_metal-BS"/>
</dbReference>
<feature type="binding site" evidence="5">
    <location>
        <position position="217"/>
    </location>
    <ligand>
        <name>Mg(2+)</name>
        <dbReference type="ChEBI" id="CHEBI:18420"/>
        <label>1</label>
        <note>catalytic</note>
    </ligand>
</feature>
<sequence length="266" mass="28862">MTAPVDPARALDTARKAAQAGAKIAMNKRASLERLVIEAKEVTDYVTDVDRAAQAAIIAMIRNAYPDHRILAEEDGAEGLGDPSSPFRWIIDPLDGTKPYVHGKDEFACIIALEENGQTILGVMELPAKNESYWGTRGGGAFLNDKAITGLRATKDLDDAILCTNMGGKSRGTDKIMTFTHPRCASLQNYGCAAVEMAEILKGKNDGIFFDGVHLWDVAPACLLIEEAGGRSRTELKDVNNPRGGVRCIASTQSIFEELCRFVFKN</sequence>
<dbReference type="SUPFAM" id="SSF56655">
    <property type="entry name" value="Carbohydrate phosphatase"/>
    <property type="match status" value="1"/>
</dbReference>
<accession>A0A0S1STV4</accession>
<accession>A0A0S1SL59</accession>
<reference evidence="6 7" key="2">
    <citation type="journal article" date="2016" name="PeerJ">
        <title>Analysis of five complete genome sequences for members of the class Peribacteria in the recently recognized Peregrinibacteria bacterial phylum.</title>
        <authorList>
            <person name="Anantharaman K."/>
            <person name="Brown C.T."/>
            <person name="Burstein D."/>
            <person name="Castelle C.J."/>
            <person name="Probst A.J."/>
            <person name="Thomas B.C."/>
            <person name="Williams K.H."/>
            <person name="Banfield J.F."/>
        </authorList>
    </citation>
    <scope>NUCLEOTIDE SEQUENCE [LARGE SCALE GENOMIC DNA]</scope>
    <source>
        <strain evidence="6">RIFOXYD1_FULL_PER-ii_59_16</strain>
    </source>
</reference>
<keyword evidence="3" id="KW-0378">Hydrolase</keyword>
<evidence type="ECO:0000256" key="2">
    <source>
        <dbReference type="ARBA" id="ARBA00022723"/>
    </source>
</evidence>
<dbReference type="InterPro" id="IPR000760">
    <property type="entry name" value="Inositol_monophosphatase-like"/>
</dbReference>
<proteinExistence type="predicted"/>
<dbReference type="Pfam" id="PF00459">
    <property type="entry name" value="Inositol_P"/>
    <property type="match status" value="1"/>
</dbReference>
<keyword evidence="4 5" id="KW-0460">Magnesium</keyword>
<dbReference type="STRING" id="1735162.PeribacterB2_0681"/>
<protein>
    <submittedName>
        <fullName evidence="6">Myo-inositol-1(Or 4)-monophosphatase</fullName>
    </submittedName>
</protein>
<evidence type="ECO:0000313" key="6">
    <source>
        <dbReference type="EMBL" id="ALM13355.1"/>
    </source>
</evidence>
<dbReference type="AlphaFoldDB" id="A0A0S1SJK4"/>
<dbReference type="PROSITE" id="PS00629">
    <property type="entry name" value="IMP_1"/>
    <property type="match status" value="1"/>
</dbReference>
<evidence type="ECO:0000256" key="3">
    <source>
        <dbReference type="ARBA" id="ARBA00022801"/>
    </source>
</evidence>
<dbReference type="PANTHER" id="PTHR20854">
    <property type="entry name" value="INOSITOL MONOPHOSPHATASE"/>
    <property type="match status" value="1"/>
</dbReference>
<dbReference type="Proteomes" id="UP000069135">
    <property type="component" value="Chromosome"/>
</dbReference>
<evidence type="ECO:0000256" key="1">
    <source>
        <dbReference type="ARBA" id="ARBA00001946"/>
    </source>
</evidence>
<dbReference type="KEGG" id="prf:PeribacterA2_0680"/>
<dbReference type="FunFam" id="3.30.540.10:FF:000003">
    <property type="entry name" value="Inositol-1-monophosphatase"/>
    <property type="match status" value="1"/>
</dbReference>
<evidence type="ECO:0000256" key="5">
    <source>
        <dbReference type="PIRSR" id="PIRSR600760-2"/>
    </source>
</evidence>
<dbReference type="GO" id="GO:0007165">
    <property type="term" value="P:signal transduction"/>
    <property type="evidence" value="ECO:0007669"/>
    <property type="project" value="TreeGrafter"/>
</dbReference>
<dbReference type="PANTHER" id="PTHR20854:SF4">
    <property type="entry name" value="INOSITOL-1-MONOPHOSPHATASE-RELATED"/>
    <property type="match status" value="1"/>
</dbReference>
<accession>A0A0S1SSJ6</accession>